<organism evidence="1">
    <name type="scientific">hydrothermal vent metagenome</name>
    <dbReference type="NCBI Taxonomy" id="652676"/>
    <lineage>
        <taxon>unclassified sequences</taxon>
        <taxon>metagenomes</taxon>
        <taxon>ecological metagenomes</taxon>
    </lineage>
</organism>
<name>A0A3B0VWJ9_9ZZZZ</name>
<reference evidence="1" key="1">
    <citation type="submission" date="2018-06" db="EMBL/GenBank/DDBJ databases">
        <authorList>
            <person name="Zhirakovskaya E."/>
        </authorList>
    </citation>
    <scope>NUCLEOTIDE SEQUENCE</scope>
</reference>
<gene>
    <name evidence="1" type="ORF">MNBD_GAMMA04-1585</name>
</gene>
<dbReference type="EMBL" id="UOFB01000057">
    <property type="protein sequence ID" value="VAW44700.1"/>
    <property type="molecule type" value="Genomic_DNA"/>
</dbReference>
<protein>
    <submittedName>
        <fullName evidence="1">Uncharacterized protein</fullName>
    </submittedName>
</protein>
<dbReference type="AlphaFoldDB" id="A0A3B0VWJ9"/>
<accession>A0A3B0VWJ9</accession>
<evidence type="ECO:0000313" key="1">
    <source>
        <dbReference type="EMBL" id="VAW44700.1"/>
    </source>
</evidence>
<sequence length="109" mass="12536">MLEQFEAITSVPCFEYWLLLHFNYITHPYCKTENKSICEKVIQELKCYLPDYEKGISGVFSELLDKMDGAIASSKGVLAEANRNETDNPSTHVHELVEYLKNLKSNTMK</sequence>
<dbReference type="Pfam" id="PF13707">
    <property type="entry name" value="RloB"/>
    <property type="match status" value="1"/>
</dbReference>
<proteinExistence type="predicted"/>
<dbReference type="InterPro" id="IPR025591">
    <property type="entry name" value="RloB"/>
</dbReference>